<feature type="non-terminal residue" evidence="2">
    <location>
        <position position="83"/>
    </location>
</feature>
<keyword evidence="1" id="KW-1133">Transmembrane helix</keyword>
<reference evidence="2 3" key="1">
    <citation type="submission" date="2016-06" db="EMBL/GenBank/DDBJ databases">
        <authorList>
            <person name="Kjaerup R.B."/>
            <person name="Dalgaard T.S."/>
            <person name="Juul-Madsen H.R."/>
        </authorList>
    </citation>
    <scope>NUCLEOTIDE SEQUENCE [LARGE SCALE GENOMIC DNA]</scope>
    <source>
        <strain evidence="2 3">Pb300</strain>
    </source>
</reference>
<evidence type="ECO:0000256" key="1">
    <source>
        <dbReference type="SAM" id="Phobius"/>
    </source>
</evidence>
<keyword evidence="1" id="KW-0472">Membrane</keyword>
<proteinExistence type="predicted"/>
<sequence length="83" mass="9276">MVSNALTPHQLPTSEIPSFCGLNACFVVCAVFMRIRRLLMSLKGIDHKKQDAGKLHNHDDIETIIHCGRGKNHPKATEHGLLY</sequence>
<keyword evidence="1" id="KW-0812">Transmembrane</keyword>
<accession>A0A1D2JLI4</accession>
<dbReference type="AlphaFoldDB" id="A0A1D2JLI4"/>
<dbReference type="Proteomes" id="UP000242814">
    <property type="component" value="Unassembled WGS sequence"/>
</dbReference>
<evidence type="ECO:0000313" key="3">
    <source>
        <dbReference type="Proteomes" id="UP000242814"/>
    </source>
</evidence>
<comment type="caution">
    <text evidence="2">The sequence shown here is derived from an EMBL/GenBank/DDBJ whole genome shotgun (WGS) entry which is preliminary data.</text>
</comment>
<protein>
    <submittedName>
        <fullName evidence="2">Uncharacterized protein</fullName>
    </submittedName>
</protein>
<dbReference type="EMBL" id="LZYO01000037">
    <property type="protein sequence ID" value="ODH40916.1"/>
    <property type="molecule type" value="Genomic_DNA"/>
</dbReference>
<name>A0A1D2JLI4_PARBR</name>
<gene>
    <name evidence="2" type="ORF">ACO22_01515</name>
</gene>
<feature type="transmembrane region" description="Helical" evidence="1">
    <location>
        <begin position="16"/>
        <end position="35"/>
    </location>
</feature>
<organism evidence="2 3">
    <name type="scientific">Paracoccidioides brasiliensis</name>
    <dbReference type="NCBI Taxonomy" id="121759"/>
    <lineage>
        <taxon>Eukaryota</taxon>
        <taxon>Fungi</taxon>
        <taxon>Dikarya</taxon>
        <taxon>Ascomycota</taxon>
        <taxon>Pezizomycotina</taxon>
        <taxon>Eurotiomycetes</taxon>
        <taxon>Eurotiomycetidae</taxon>
        <taxon>Onygenales</taxon>
        <taxon>Ajellomycetaceae</taxon>
        <taxon>Paracoccidioides</taxon>
    </lineage>
</organism>
<evidence type="ECO:0000313" key="2">
    <source>
        <dbReference type="EMBL" id="ODH40916.1"/>
    </source>
</evidence>